<dbReference type="EMBL" id="WHWB01034557">
    <property type="protein sequence ID" value="KAJ7408194.1"/>
    <property type="molecule type" value="Genomic_DNA"/>
</dbReference>
<feature type="region of interest" description="Disordered" evidence="1">
    <location>
        <begin position="1"/>
        <end position="23"/>
    </location>
</feature>
<accession>A0ABQ9CY04</accession>
<evidence type="ECO:0000313" key="2">
    <source>
        <dbReference type="EMBL" id="KAJ7408194.1"/>
    </source>
</evidence>
<name>A0ABQ9CY04_9PASS</name>
<keyword evidence="3" id="KW-1185">Reference proteome</keyword>
<feature type="compositionally biased region" description="Basic and acidic residues" evidence="1">
    <location>
        <begin position="1"/>
        <end position="14"/>
    </location>
</feature>
<sequence length="78" mass="8848">MGSTAMDKKKDASSSRKSSSQKKLMLRVHIPILLLPGSIEKQSDYAKGFKWKEKDGKNYLPIEIRLLIALQESETAQR</sequence>
<reference evidence="2" key="1">
    <citation type="submission" date="2019-10" db="EMBL/GenBank/DDBJ databases">
        <authorList>
            <person name="Soares A.E.R."/>
            <person name="Aleixo A."/>
            <person name="Schneider P."/>
            <person name="Miyaki C.Y."/>
            <person name="Schneider M.P."/>
            <person name="Mello C."/>
            <person name="Vasconcelos A.T.R."/>
        </authorList>
    </citation>
    <scope>NUCLEOTIDE SEQUENCE</scope>
    <source>
        <tissue evidence="2">Muscle</tissue>
    </source>
</reference>
<protein>
    <submittedName>
        <fullName evidence="2">Uncharacterized protein</fullName>
    </submittedName>
</protein>
<evidence type="ECO:0000256" key="1">
    <source>
        <dbReference type="SAM" id="MobiDB-lite"/>
    </source>
</evidence>
<dbReference type="Proteomes" id="UP001145742">
    <property type="component" value="Unassembled WGS sequence"/>
</dbReference>
<proteinExistence type="predicted"/>
<gene>
    <name evidence="2" type="ORF">WISP_122125</name>
</gene>
<organism evidence="2 3">
    <name type="scientific">Willisornis vidua</name>
    <name type="common">Xingu scale-backed antbird</name>
    <dbReference type="NCBI Taxonomy" id="1566151"/>
    <lineage>
        <taxon>Eukaryota</taxon>
        <taxon>Metazoa</taxon>
        <taxon>Chordata</taxon>
        <taxon>Craniata</taxon>
        <taxon>Vertebrata</taxon>
        <taxon>Euteleostomi</taxon>
        <taxon>Archelosauria</taxon>
        <taxon>Archosauria</taxon>
        <taxon>Dinosauria</taxon>
        <taxon>Saurischia</taxon>
        <taxon>Theropoda</taxon>
        <taxon>Coelurosauria</taxon>
        <taxon>Aves</taxon>
        <taxon>Neognathae</taxon>
        <taxon>Neoaves</taxon>
        <taxon>Telluraves</taxon>
        <taxon>Australaves</taxon>
        <taxon>Passeriformes</taxon>
        <taxon>Thamnophilidae</taxon>
        <taxon>Willisornis</taxon>
    </lineage>
</organism>
<evidence type="ECO:0000313" key="3">
    <source>
        <dbReference type="Proteomes" id="UP001145742"/>
    </source>
</evidence>
<comment type="caution">
    <text evidence="2">The sequence shown here is derived from an EMBL/GenBank/DDBJ whole genome shotgun (WGS) entry which is preliminary data.</text>
</comment>